<dbReference type="EMBL" id="CP064030">
    <property type="protein sequence ID" value="QRN55432.1"/>
    <property type="molecule type" value="Genomic_DNA"/>
</dbReference>
<evidence type="ECO:0000313" key="4">
    <source>
        <dbReference type="EMBL" id="QRN55432.1"/>
    </source>
</evidence>
<dbReference type="InterPro" id="IPR000182">
    <property type="entry name" value="GNAT_dom"/>
</dbReference>
<protein>
    <submittedName>
        <fullName evidence="4">GNAT family N-acetyltransferase</fullName>
    </submittedName>
</protein>
<evidence type="ECO:0000259" key="3">
    <source>
        <dbReference type="PROSITE" id="PS51186"/>
    </source>
</evidence>
<keyword evidence="1" id="KW-0808">Transferase</keyword>
<evidence type="ECO:0000313" key="5">
    <source>
        <dbReference type="Proteomes" id="UP000663181"/>
    </source>
</evidence>
<dbReference type="PROSITE" id="PS51186">
    <property type="entry name" value="GNAT"/>
    <property type="match status" value="1"/>
</dbReference>
<dbReference type="RefSeq" id="WP_188798998.1">
    <property type="nucleotide sequence ID" value="NZ_BMIZ01000001.1"/>
</dbReference>
<dbReference type="InterPro" id="IPR016181">
    <property type="entry name" value="Acyl_CoA_acyltransferase"/>
</dbReference>
<organism evidence="4 5">
    <name type="scientific">Dyella caseinilytica</name>
    <dbReference type="NCBI Taxonomy" id="1849581"/>
    <lineage>
        <taxon>Bacteria</taxon>
        <taxon>Pseudomonadati</taxon>
        <taxon>Pseudomonadota</taxon>
        <taxon>Gammaproteobacteria</taxon>
        <taxon>Lysobacterales</taxon>
        <taxon>Rhodanobacteraceae</taxon>
        <taxon>Dyella</taxon>
    </lineage>
</organism>
<dbReference type="Pfam" id="PF00583">
    <property type="entry name" value="Acetyltransf_1"/>
    <property type="match status" value="1"/>
</dbReference>
<feature type="domain" description="N-acetyltransferase" evidence="3">
    <location>
        <begin position="1"/>
        <end position="144"/>
    </location>
</feature>
<keyword evidence="5" id="KW-1185">Reference proteome</keyword>
<proteinExistence type="predicted"/>
<gene>
    <name evidence="4" type="ORF">ISN74_08970</name>
</gene>
<dbReference type="Proteomes" id="UP000663181">
    <property type="component" value="Chromosome"/>
</dbReference>
<dbReference type="CDD" id="cd04301">
    <property type="entry name" value="NAT_SF"/>
    <property type="match status" value="1"/>
</dbReference>
<evidence type="ECO:0000256" key="2">
    <source>
        <dbReference type="ARBA" id="ARBA00023315"/>
    </source>
</evidence>
<dbReference type="InterPro" id="IPR050832">
    <property type="entry name" value="Bact_Acetyltransf"/>
</dbReference>
<dbReference type="SUPFAM" id="SSF55729">
    <property type="entry name" value="Acyl-CoA N-acyltransferases (Nat)"/>
    <property type="match status" value="1"/>
</dbReference>
<accession>A0ABX7GY62</accession>
<evidence type="ECO:0000256" key="1">
    <source>
        <dbReference type="ARBA" id="ARBA00022679"/>
    </source>
</evidence>
<name>A0ABX7GY62_9GAMM</name>
<keyword evidence="2" id="KW-0012">Acyltransferase</keyword>
<sequence>MKLRKAGIDDAPEIARLAEELGYPVSPEAMWARLAALLSHPDHHISVVEDDDALHGWIAVEHRRTLESGDRMEIVGLVVDASRRGSGVGRMLVADAEQWARQCGFHVISVRSNIVREASHPFYEHLGYARRKTQHYYVKPLASA</sequence>
<dbReference type="Gene3D" id="3.40.630.30">
    <property type="match status" value="1"/>
</dbReference>
<dbReference type="PANTHER" id="PTHR43877">
    <property type="entry name" value="AMINOALKYLPHOSPHONATE N-ACETYLTRANSFERASE-RELATED-RELATED"/>
    <property type="match status" value="1"/>
</dbReference>
<reference evidence="4 5" key="1">
    <citation type="submission" date="2020-10" db="EMBL/GenBank/DDBJ databases">
        <title>Phylogeny of dyella-like bacteria.</title>
        <authorList>
            <person name="Fu J."/>
        </authorList>
    </citation>
    <scope>NUCLEOTIDE SEQUENCE [LARGE SCALE GENOMIC DNA]</scope>
    <source>
        <strain evidence="4 5">DHOB09</strain>
    </source>
</reference>